<dbReference type="InterPro" id="IPR036249">
    <property type="entry name" value="Thioredoxin-like_sf"/>
</dbReference>
<dbReference type="AlphaFoldDB" id="X7FB98"/>
<dbReference type="SUPFAM" id="SSF52833">
    <property type="entry name" value="Thioredoxin-like"/>
    <property type="match status" value="1"/>
</dbReference>
<accession>X7FB98</accession>
<organism evidence="2 3">
    <name type="scientific">Roseivivax isoporae LMG 25204</name>
    <dbReference type="NCBI Taxonomy" id="1449351"/>
    <lineage>
        <taxon>Bacteria</taxon>
        <taxon>Pseudomonadati</taxon>
        <taxon>Pseudomonadota</taxon>
        <taxon>Alphaproteobacteria</taxon>
        <taxon>Rhodobacterales</taxon>
        <taxon>Roseobacteraceae</taxon>
        <taxon>Roseivivax</taxon>
    </lineage>
</organism>
<dbReference type="EMBL" id="JAME01000010">
    <property type="protein sequence ID" value="ETX29391.1"/>
    <property type="molecule type" value="Genomic_DNA"/>
</dbReference>
<dbReference type="eggNOG" id="COG0625">
    <property type="taxonomic scope" value="Bacteria"/>
</dbReference>
<evidence type="ECO:0000259" key="1">
    <source>
        <dbReference type="PROSITE" id="PS50404"/>
    </source>
</evidence>
<reference evidence="2 3" key="1">
    <citation type="submission" date="2014-01" db="EMBL/GenBank/DDBJ databases">
        <title>Roseivivax isoporae LMG 25204 Genome Sequencing.</title>
        <authorList>
            <person name="Lai Q."/>
            <person name="Li G."/>
            <person name="Shao Z."/>
        </authorList>
    </citation>
    <scope>NUCLEOTIDE SEQUENCE [LARGE SCALE GENOMIC DNA]</scope>
    <source>
        <strain evidence="2 3">LMG 25204</strain>
    </source>
</reference>
<dbReference type="PANTHER" id="PTHR43968">
    <property type="match status" value="1"/>
</dbReference>
<dbReference type="PROSITE" id="PS50404">
    <property type="entry name" value="GST_NTER"/>
    <property type="match status" value="1"/>
</dbReference>
<dbReference type="InterPro" id="IPR050983">
    <property type="entry name" value="GST_Omega/HSP26"/>
</dbReference>
<dbReference type="STRING" id="1449351.RISW2_01590"/>
<dbReference type="GO" id="GO:0005737">
    <property type="term" value="C:cytoplasm"/>
    <property type="evidence" value="ECO:0007669"/>
    <property type="project" value="TreeGrafter"/>
</dbReference>
<dbReference type="OrthoDB" id="9813092at2"/>
<dbReference type="PANTHER" id="PTHR43968:SF6">
    <property type="entry name" value="GLUTATHIONE S-TRANSFERASE OMEGA"/>
    <property type="match status" value="1"/>
</dbReference>
<sequence length="198" mass="20910">MQLFVNTTSPFARLVRLAVMEKGLSPRVRTEIVDPWADPPALLAANPTGRVPVLVTADGHAIAETQLILRHLDALAGPDLFPAREAARTLATAALALGTMEAAVALVVGRKSVPGFDADPIGAKRVRAMADGLARLDAAPPRDLVDGPDIAALATVTALDYVLFRFPGRDWCAGLPRLAAWRARQSGRASVEATLPVL</sequence>
<evidence type="ECO:0000313" key="2">
    <source>
        <dbReference type="EMBL" id="ETX29391.1"/>
    </source>
</evidence>
<dbReference type="Gene3D" id="3.40.30.10">
    <property type="entry name" value="Glutaredoxin"/>
    <property type="match status" value="1"/>
</dbReference>
<dbReference type="Pfam" id="PF13409">
    <property type="entry name" value="GST_N_2"/>
    <property type="match status" value="1"/>
</dbReference>
<gene>
    <name evidence="2" type="ORF">RISW2_01590</name>
</gene>
<dbReference type="RefSeq" id="WP_043769118.1">
    <property type="nucleotide sequence ID" value="NZ_JAME01000010.1"/>
</dbReference>
<feature type="domain" description="GST N-terminal" evidence="1">
    <location>
        <begin position="1"/>
        <end position="80"/>
    </location>
</feature>
<dbReference type="Gene3D" id="1.20.1050.10">
    <property type="match status" value="1"/>
</dbReference>
<name>X7FB98_9RHOB</name>
<comment type="caution">
    <text evidence="2">The sequence shown here is derived from an EMBL/GenBank/DDBJ whole genome shotgun (WGS) entry which is preliminary data.</text>
</comment>
<evidence type="ECO:0000313" key="3">
    <source>
        <dbReference type="Proteomes" id="UP000023430"/>
    </source>
</evidence>
<protein>
    <recommendedName>
        <fullName evidence="1">GST N-terminal domain-containing protein</fullName>
    </recommendedName>
</protein>
<keyword evidence="3" id="KW-1185">Reference proteome</keyword>
<dbReference type="Proteomes" id="UP000023430">
    <property type="component" value="Unassembled WGS sequence"/>
</dbReference>
<dbReference type="InterPro" id="IPR036282">
    <property type="entry name" value="Glutathione-S-Trfase_C_sf"/>
</dbReference>
<dbReference type="SUPFAM" id="SSF47616">
    <property type="entry name" value="GST C-terminal domain-like"/>
    <property type="match status" value="1"/>
</dbReference>
<proteinExistence type="predicted"/>
<dbReference type="InterPro" id="IPR004045">
    <property type="entry name" value="Glutathione_S-Trfase_N"/>
</dbReference>